<evidence type="ECO:0000259" key="8">
    <source>
        <dbReference type="Pfam" id="PF23247"/>
    </source>
</evidence>
<evidence type="ECO:0000259" key="7">
    <source>
        <dbReference type="Pfam" id="PF18052"/>
    </source>
</evidence>
<dbReference type="Pfam" id="PF23247">
    <property type="entry name" value="LRR_RPS2"/>
    <property type="match status" value="1"/>
</dbReference>
<keyword evidence="1" id="KW-0433">Leucine-rich repeat</keyword>
<feature type="domain" description="R13L1/DRL21-like LRR repeat region" evidence="10">
    <location>
        <begin position="679"/>
        <end position="812"/>
    </location>
</feature>
<evidence type="ECO:0000256" key="3">
    <source>
        <dbReference type="ARBA" id="ARBA00022741"/>
    </source>
</evidence>
<dbReference type="InterPro" id="IPR042197">
    <property type="entry name" value="Apaf_helical"/>
</dbReference>
<dbReference type="InterPro" id="IPR027417">
    <property type="entry name" value="P-loop_NTPase"/>
</dbReference>
<evidence type="ECO:0000313" key="12">
    <source>
        <dbReference type="Proteomes" id="UP000230069"/>
    </source>
</evidence>
<feature type="domain" description="Disease resistance protein At4g27190-like leucine-rich repeats" evidence="8">
    <location>
        <begin position="938"/>
        <end position="1085"/>
    </location>
</feature>
<dbReference type="InterPro" id="IPR002182">
    <property type="entry name" value="NB-ARC"/>
</dbReference>
<sequence>MAEAIVSVLNEQLGSIIQQELEQEVRLVVGVGKEVANLTTTLSIIKPVLEDAEEKQLRNEAVKFWLRELKDILYDADDVLDEWNTKNFIARHVRGVISYRSSNAKKVLSYMFSPCSCFRPVKTDCDNASRIKTIREKIDVLALNKDQFNLVESKTCENTRQIISFVVNVSKIYGRDLDKGIILSKLVGETSSREMHVSVPVICIVGMGGLGKTALAQLVFEEETLITTFQLKMWVCVSEHYDFNRIAKEIIVQATGQMPDDVGWEDLRKSLWNTIKGKQFLLVLDNVWTEDYYKDWNPLKLCLDAGALGSRILVTTRNEEVAKMMDSIYTHRLGLLSDKDCWSLLRHRICLKRSAEELGKFEDIGKEIAKKCKGVPLAAKMLASLLWFKRTKQDWKNVLASEIWVVQQLQIILPALLLSYCALPSYLKRCFMYCAIFPKDAKLYKDNLVKLWMAQGFLGYDGGKELEMIGRDYFDDLATRSFFQDFVEDGDGNITACKMHDLVHDLSQFLTTTESLSVARFSSNKASPIHASDSNKSPCIDKATNLRTLIIKSTTVALPELFHQQTCLRALDLSRSDLKELPREVDRLIHLRLLDLSCTRLKDLPETVNNLYNLQTLKLNHCRHLCNLPEHIGDLLNLRHIEIEGTYALNFIPKGIGRLSRIQTLCKFIIGGANAGCTMTELRILNFLTGYLEIIGLRQVKSVNDAKQAELQNKKNICSLKLNFDCIWQGNENLREDNIRKMEAVLESLQPHKNLENLRIVGYPGSVFPSWISRNVALSNIVTLKLFRCKLCTQLPTLGELESLESLTIENLESVKHIGPEFYGTGVESNDDSENEIIAFPKLKKLEFVDMEVWEDWQFPFSKYKQIMPRLCYLTLKSCPKLVGLPSVGKLESLESMYIWGLSSLKRVGLEFFGISDDKFYKTGSGASAQQKIIFPKLKDLKFAHMEEFEEWKLPFQMDTQIMPHLRSLELRCCGKLKVLPALGSLQSLETLKLHDLRVVEHLGAEFLGISDCDVENKELTPTVVFSRLMYLTLEIMPEWEEHNDIVGKSTAAAIMPSLHTLEIAWCRKLKAVPPYMVPHTLKYLYLTDCPQLTGMQPYLPQLLEELILDRDVGVFSRSLPINSSNSYPNLKYFAIHSSPCTSLPQGFEKLTSLQELHIFFCKIIDFKTEELEHLASLRKLEISDCPILTERCKEDWSILSHVPVIITDFNLGG</sequence>
<keyword evidence="4" id="KW-0611">Plant defense</keyword>
<dbReference type="Gene3D" id="1.20.5.4130">
    <property type="match status" value="1"/>
</dbReference>
<dbReference type="STRING" id="218851.A0A2G5DVC4"/>
<dbReference type="InParanoid" id="A0A2G5DVC4"/>
<dbReference type="GO" id="GO:0051707">
    <property type="term" value="P:response to other organism"/>
    <property type="evidence" value="ECO:0007669"/>
    <property type="project" value="UniProtKB-ARBA"/>
</dbReference>
<keyword evidence="12" id="KW-1185">Reference proteome</keyword>
<evidence type="ECO:0000256" key="4">
    <source>
        <dbReference type="ARBA" id="ARBA00022821"/>
    </source>
</evidence>
<dbReference type="InterPro" id="IPR032675">
    <property type="entry name" value="LRR_dom_sf"/>
</dbReference>
<protein>
    <recommendedName>
        <fullName evidence="13">NB-ARC domain-containing protein</fullName>
    </recommendedName>
</protein>
<feature type="domain" description="Disease resistance protein winged helix" evidence="9">
    <location>
        <begin position="436"/>
        <end position="506"/>
    </location>
</feature>
<dbReference type="InterPro" id="IPR056789">
    <property type="entry name" value="LRR_R13L1-DRL21"/>
</dbReference>
<dbReference type="Gene3D" id="1.10.10.10">
    <property type="entry name" value="Winged helix-like DNA-binding domain superfamily/Winged helix DNA-binding domain"/>
    <property type="match status" value="1"/>
</dbReference>
<evidence type="ECO:0000313" key="11">
    <source>
        <dbReference type="EMBL" id="PIA47474.1"/>
    </source>
</evidence>
<dbReference type="Pfam" id="PF00931">
    <property type="entry name" value="NB-ARC"/>
    <property type="match status" value="1"/>
</dbReference>
<dbReference type="InterPro" id="IPR038005">
    <property type="entry name" value="RX-like_CC"/>
</dbReference>
<dbReference type="AlphaFoldDB" id="A0A2G5DVC4"/>
<dbReference type="InterPro" id="IPR041118">
    <property type="entry name" value="Rx_N"/>
</dbReference>
<organism evidence="11 12">
    <name type="scientific">Aquilegia coerulea</name>
    <name type="common">Rocky mountain columbine</name>
    <dbReference type="NCBI Taxonomy" id="218851"/>
    <lineage>
        <taxon>Eukaryota</taxon>
        <taxon>Viridiplantae</taxon>
        <taxon>Streptophyta</taxon>
        <taxon>Embryophyta</taxon>
        <taxon>Tracheophyta</taxon>
        <taxon>Spermatophyta</taxon>
        <taxon>Magnoliopsida</taxon>
        <taxon>Ranunculales</taxon>
        <taxon>Ranunculaceae</taxon>
        <taxon>Thalictroideae</taxon>
        <taxon>Aquilegia</taxon>
    </lineage>
</organism>
<dbReference type="SUPFAM" id="SSF52047">
    <property type="entry name" value="RNI-like"/>
    <property type="match status" value="1"/>
</dbReference>
<dbReference type="Proteomes" id="UP000230069">
    <property type="component" value="Unassembled WGS sequence"/>
</dbReference>
<proteinExistence type="predicted"/>
<gene>
    <name evidence="11" type="ORF">AQUCO_01400253v1</name>
</gene>
<feature type="domain" description="Disease resistance N-terminal" evidence="7">
    <location>
        <begin position="5"/>
        <end position="87"/>
    </location>
</feature>
<evidence type="ECO:0000259" key="10">
    <source>
        <dbReference type="Pfam" id="PF25019"/>
    </source>
</evidence>
<feature type="domain" description="NB-ARC" evidence="6">
    <location>
        <begin position="198"/>
        <end position="348"/>
    </location>
</feature>
<dbReference type="Pfam" id="PF25019">
    <property type="entry name" value="LRR_R13L1-DRL21"/>
    <property type="match status" value="1"/>
</dbReference>
<dbReference type="Pfam" id="PF23559">
    <property type="entry name" value="WHD_DRP"/>
    <property type="match status" value="1"/>
</dbReference>
<dbReference type="GO" id="GO:0006952">
    <property type="term" value="P:defense response"/>
    <property type="evidence" value="ECO:0007669"/>
    <property type="project" value="UniProtKB-KW"/>
</dbReference>
<evidence type="ECO:0008006" key="13">
    <source>
        <dbReference type="Google" id="ProtNLM"/>
    </source>
</evidence>
<dbReference type="EMBL" id="KZ305031">
    <property type="protein sequence ID" value="PIA47474.1"/>
    <property type="molecule type" value="Genomic_DNA"/>
</dbReference>
<dbReference type="InterPro" id="IPR036388">
    <property type="entry name" value="WH-like_DNA-bd_sf"/>
</dbReference>
<dbReference type="PANTHER" id="PTHR36766:SF40">
    <property type="entry name" value="DISEASE RESISTANCE PROTEIN RGA3"/>
    <property type="match status" value="1"/>
</dbReference>
<reference evidence="11 12" key="1">
    <citation type="submission" date="2017-09" db="EMBL/GenBank/DDBJ databases">
        <title>WGS assembly of Aquilegia coerulea Goldsmith.</title>
        <authorList>
            <person name="Hodges S."/>
            <person name="Kramer E."/>
            <person name="Nordborg M."/>
            <person name="Tomkins J."/>
            <person name="Borevitz J."/>
            <person name="Derieg N."/>
            <person name="Yan J."/>
            <person name="Mihaltcheva S."/>
            <person name="Hayes R.D."/>
            <person name="Rokhsar D."/>
        </authorList>
    </citation>
    <scope>NUCLEOTIDE SEQUENCE [LARGE SCALE GENOMIC DNA]</scope>
    <source>
        <strain evidence="12">cv. Goldsmith</strain>
    </source>
</reference>
<dbReference type="Pfam" id="PF18052">
    <property type="entry name" value="Rx_N"/>
    <property type="match status" value="1"/>
</dbReference>
<dbReference type="PRINTS" id="PR00364">
    <property type="entry name" value="DISEASERSIST"/>
</dbReference>
<evidence type="ECO:0000256" key="5">
    <source>
        <dbReference type="ARBA" id="ARBA00022840"/>
    </source>
</evidence>
<dbReference type="Gene3D" id="1.10.8.430">
    <property type="entry name" value="Helical domain of apoptotic protease-activating factors"/>
    <property type="match status" value="1"/>
</dbReference>
<dbReference type="InterPro" id="IPR057135">
    <property type="entry name" value="At4g27190-like_LRR"/>
</dbReference>
<accession>A0A2G5DVC4</accession>
<keyword evidence="5" id="KW-0067">ATP-binding</keyword>
<dbReference type="OrthoDB" id="5279713at2759"/>
<evidence type="ECO:0000256" key="1">
    <source>
        <dbReference type="ARBA" id="ARBA00022614"/>
    </source>
</evidence>
<evidence type="ECO:0000256" key="2">
    <source>
        <dbReference type="ARBA" id="ARBA00022737"/>
    </source>
</evidence>
<name>A0A2G5DVC4_AQUCA</name>
<evidence type="ECO:0000259" key="9">
    <source>
        <dbReference type="Pfam" id="PF23559"/>
    </source>
</evidence>
<dbReference type="PANTHER" id="PTHR36766">
    <property type="entry name" value="PLANT BROAD-SPECTRUM MILDEW RESISTANCE PROTEIN RPW8"/>
    <property type="match status" value="1"/>
</dbReference>
<dbReference type="FunFam" id="1.10.10.10:FF:000322">
    <property type="entry name" value="Probable disease resistance protein At1g63360"/>
    <property type="match status" value="1"/>
</dbReference>
<dbReference type="Gene3D" id="3.40.50.300">
    <property type="entry name" value="P-loop containing nucleotide triphosphate hydrolases"/>
    <property type="match status" value="1"/>
</dbReference>
<dbReference type="GO" id="GO:0043531">
    <property type="term" value="F:ADP binding"/>
    <property type="evidence" value="ECO:0007669"/>
    <property type="project" value="InterPro"/>
</dbReference>
<keyword evidence="2" id="KW-0677">Repeat</keyword>
<dbReference type="Gene3D" id="3.80.10.10">
    <property type="entry name" value="Ribonuclease Inhibitor"/>
    <property type="match status" value="2"/>
</dbReference>
<dbReference type="CDD" id="cd14798">
    <property type="entry name" value="RX-CC_like"/>
    <property type="match status" value="1"/>
</dbReference>
<evidence type="ECO:0000259" key="6">
    <source>
        <dbReference type="Pfam" id="PF00931"/>
    </source>
</evidence>
<dbReference type="GO" id="GO:0005524">
    <property type="term" value="F:ATP binding"/>
    <property type="evidence" value="ECO:0007669"/>
    <property type="project" value="UniProtKB-KW"/>
</dbReference>
<keyword evidence="3" id="KW-0547">Nucleotide-binding</keyword>
<dbReference type="SUPFAM" id="SSF52058">
    <property type="entry name" value="L domain-like"/>
    <property type="match status" value="1"/>
</dbReference>
<dbReference type="InterPro" id="IPR058922">
    <property type="entry name" value="WHD_DRP"/>
</dbReference>
<dbReference type="SUPFAM" id="SSF52540">
    <property type="entry name" value="P-loop containing nucleoside triphosphate hydrolases"/>
    <property type="match status" value="1"/>
</dbReference>